<dbReference type="Pfam" id="PF00226">
    <property type="entry name" value="DnaJ"/>
    <property type="match status" value="1"/>
</dbReference>
<feature type="transmembrane region" description="Helical" evidence="7">
    <location>
        <begin position="34"/>
        <end position="51"/>
    </location>
</feature>
<dbReference type="InterPro" id="IPR001623">
    <property type="entry name" value="DnaJ_domain"/>
</dbReference>
<dbReference type="SUPFAM" id="SSF46565">
    <property type="entry name" value="Chaperone J-domain"/>
    <property type="match status" value="1"/>
</dbReference>
<evidence type="ECO:0000256" key="4">
    <source>
        <dbReference type="ARBA" id="ARBA00023136"/>
    </source>
</evidence>
<name>A0ABZ0IK51_9GAMM</name>
<evidence type="ECO:0000256" key="5">
    <source>
        <dbReference type="ARBA" id="ARBA00023186"/>
    </source>
</evidence>
<dbReference type="PANTHER" id="PTHR12763:SF28">
    <property type="entry name" value="GEO10507P1-RELATED"/>
    <property type="match status" value="1"/>
</dbReference>
<accession>A0ABZ0IK51</accession>
<evidence type="ECO:0000256" key="2">
    <source>
        <dbReference type="ARBA" id="ARBA00022692"/>
    </source>
</evidence>
<dbReference type="CDD" id="cd06257">
    <property type="entry name" value="DnaJ"/>
    <property type="match status" value="1"/>
</dbReference>
<dbReference type="SMART" id="SM00271">
    <property type="entry name" value="DnaJ"/>
    <property type="match status" value="1"/>
</dbReference>
<evidence type="ECO:0000256" key="1">
    <source>
        <dbReference type="ARBA" id="ARBA00004167"/>
    </source>
</evidence>
<organism evidence="9 10">
    <name type="scientific">Congregibacter brevis</name>
    <dbReference type="NCBI Taxonomy" id="3081201"/>
    <lineage>
        <taxon>Bacteria</taxon>
        <taxon>Pseudomonadati</taxon>
        <taxon>Pseudomonadota</taxon>
        <taxon>Gammaproteobacteria</taxon>
        <taxon>Cellvibrionales</taxon>
        <taxon>Halieaceae</taxon>
        <taxon>Congregibacter</taxon>
    </lineage>
</organism>
<proteinExistence type="inferred from homology"/>
<evidence type="ECO:0000256" key="3">
    <source>
        <dbReference type="ARBA" id="ARBA00022989"/>
    </source>
</evidence>
<dbReference type="RefSeq" id="WP_407329794.1">
    <property type="nucleotide sequence ID" value="NZ_CP136865.1"/>
</dbReference>
<keyword evidence="3 7" id="KW-1133">Transmembrane helix</keyword>
<reference evidence="9 10" key="1">
    <citation type="submission" date="2023-10" db="EMBL/GenBank/DDBJ databases">
        <title>Two novel species belonging to the OM43/NOR5 clade.</title>
        <authorList>
            <person name="Park M."/>
        </authorList>
    </citation>
    <scope>NUCLEOTIDE SEQUENCE [LARGE SCALE GENOMIC DNA]</scope>
    <source>
        <strain evidence="9 10">IMCC45268</strain>
    </source>
</reference>
<comment type="similarity">
    <text evidence="6">Belongs to the TIM14 family.</text>
</comment>
<dbReference type="PROSITE" id="PS50076">
    <property type="entry name" value="DNAJ_2"/>
    <property type="match status" value="1"/>
</dbReference>
<evidence type="ECO:0000256" key="6">
    <source>
        <dbReference type="ARBA" id="ARBA00038105"/>
    </source>
</evidence>
<keyword evidence="5" id="KW-0143">Chaperone</keyword>
<feature type="transmembrane region" description="Helical" evidence="7">
    <location>
        <begin position="6"/>
        <end position="22"/>
    </location>
</feature>
<dbReference type="InterPro" id="IPR036869">
    <property type="entry name" value="J_dom_sf"/>
</dbReference>
<dbReference type="Proteomes" id="UP001626549">
    <property type="component" value="Chromosome"/>
</dbReference>
<dbReference type="Gene3D" id="1.10.287.110">
    <property type="entry name" value="DnaJ domain"/>
    <property type="match status" value="1"/>
</dbReference>
<dbReference type="PANTHER" id="PTHR12763">
    <property type="match status" value="1"/>
</dbReference>
<sequence length="235" mass="26011">MPRLILLLAIGAVVYILLRRVATMPPHRRRGEYFKLGVGVAVVVVILLTLAGKMHWVGAAITGLLVAARQSLPILIRLFPMLSSLKSQTTASSQHSTVTTRVLRMHLDHESGALSGEVLEGPQKDWLLDEMDREQLDSLRQYCENNDPESVQLLNGYLEQRFQDAAQEGSAKEQTASGDMSRKEAFEVLGLDDDADETAIVDAHRKLMQKLHPDRGGSDYLAAKINQAKDLLTKS</sequence>
<dbReference type="EMBL" id="CP136865">
    <property type="protein sequence ID" value="WOJ98431.1"/>
    <property type="molecule type" value="Genomic_DNA"/>
</dbReference>
<gene>
    <name evidence="9" type="ORF">R0137_07630</name>
</gene>
<keyword evidence="10" id="KW-1185">Reference proteome</keyword>
<evidence type="ECO:0000259" key="8">
    <source>
        <dbReference type="PROSITE" id="PS50076"/>
    </source>
</evidence>
<feature type="domain" description="J" evidence="8">
    <location>
        <begin position="184"/>
        <end position="235"/>
    </location>
</feature>
<evidence type="ECO:0000313" key="9">
    <source>
        <dbReference type="EMBL" id="WOJ98431.1"/>
    </source>
</evidence>
<keyword evidence="4 7" id="KW-0472">Membrane</keyword>
<evidence type="ECO:0000256" key="7">
    <source>
        <dbReference type="SAM" id="Phobius"/>
    </source>
</evidence>
<protein>
    <submittedName>
        <fullName evidence="9">DnaJ domain-containing protein</fullName>
    </submittedName>
</protein>
<keyword evidence="2 7" id="KW-0812">Transmembrane</keyword>
<evidence type="ECO:0000313" key="10">
    <source>
        <dbReference type="Proteomes" id="UP001626549"/>
    </source>
</evidence>
<comment type="subcellular location">
    <subcellularLocation>
        <location evidence="1">Membrane</location>
        <topology evidence="1">Single-pass membrane protein</topology>
    </subcellularLocation>
</comment>